<dbReference type="AlphaFoldDB" id="A0A0D0BC66"/>
<accession>A0A0D0BC66</accession>
<evidence type="ECO:0000313" key="2">
    <source>
        <dbReference type="EMBL" id="KIK51981.1"/>
    </source>
</evidence>
<proteinExistence type="predicted"/>
<dbReference type="OrthoDB" id="3063824at2759"/>
<organism evidence="2 3">
    <name type="scientific">Collybiopsis luxurians FD-317 M1</name>
    <dbReference type="NCBI Taxonomy" id="944289"/>
    <lineage>
        <taxon>Eukaryota</taxon>
        <taxon>Fungi</taxon>
        <taxon>Dikarya</taxon>
        <taxon>Basidiomycota</taxon>
        <taxon>Agaricomycotina</taxon>
        <taxon>Agaricomycetes</taxon>
        <taxon>Agaricomycetidae</taxon>
        <taxon>Agaricales</taxon>
        <taxon>Marasmiineae</taxon>
        <taxon>Omphalotaceae</taxon>
        <taxon>Collybiopsis</taxon>
        <taxon>Collybiopsis luxurians</taxon>
    </lineage>
</organism>
<name>A0A0D0BC66_9AGAR</name>
<feature type="region of interest" description="Disordered" evidence="1">
    <location>
        <begin position="1"/>
        <end position="24"/>
    </location>
</feature>
<evidence type="ECO:0000313" key="3">
    <source>
        <dbReference type="Proteomes" id="UP000053593"/>
    </source>
</evidence>
<keyword evidence="3" id="KW-1185">Reference proteome</keyword>
<reference evidence="2 3" key="1">
    <citation type="submission" date="2014-04" db="EMBL/GenBank/DDBJ databases">
        <title>Evolutionary Origins and Diversification of the Mycorrhizal Mutualists.</title>
        <authorList>
            <consortium name="DOE Joint Genome Institute"/>
            <consortium name="Mycorrhizal Genomics Consortium"/>
            <person name="Kohler A."/>
            <person name="Kuo A."/>
            <person name="Nagy L.G."/>
            <person name="Floudas D."/>
            <person name="Copeland A."/>
            <person name="Barry K.W."/>
            <person name="Cichocki N."/>
            <person name="Veneault-Fourrey C."/>
            <person name="LaButti K."/>
            <person name="Lindquist E.A."/>
            <person name="Lipzen A."/>
            <person name="Lundell T."/>
            <person name="Morin E."/>
            <person name="Murat C."/>
            <person name="Riley R."/>
            <person name="Ohm R."/>
            <person name="Sun H."/>
            <person name="Tunlid A."/>
            <person name="Henrissat B."/>
            <person name="Grigoriev I.V."/>
            <person name="Hibbett D.S."/>
            <person name="Martin F."/>
        </authorList>
    </citation>
    <scope>NUCLEOTIDE SEQUENCE [LARGE SCALE GENOMIC DNA]</scope>
    <source>
        <strain evidence="2 3">FD-317 M1</strain>
    </source>
</reference>
<dbReference type="EMBL" id="KN834850">
    <property type="protein sequence ID" value="KIK51981.1"/>
    <property type="molecule type" value="Genomic_DNA"/>
</dbReference>
<gene>
    <name evidence="2" type="ORF">GYMLUDRAFT_50176</name>
</gene>
<sequence length="258" mass="29421">MTSPNQPAASVTFDECQTPSPNHVPSKAKEILTFVMPATEKNEKDRHALVPLPKTYNEAVAAAIRVLGEYMGDSSPENVILRYHVQDDERKWVWANIEPENWELLVSSGNNVGVFEKLKIPRGMKNFIQGRVYLAFGVREPRQLVWSEVTTRGMEPATRTLVRRPSSFKDAIELLRVATTGHGVAIEWRATKNYVQDWTDEDWAKAAQKLKFYYFTNPDLSTAAYLQFPELAYTNDDIWRYVVPMPGEVLGVVLPEEF</sequence>
<feature type="compositionally biased region" description="Polar residues" evidence="1">
    <location>
        <begin position="1"/>
        <end position="23"/>
    </location>
</feature>
<dbReference type="HOGENOM" id="CLU_080793_1_0_1"/>
<dbReference type="Proteomes" id="UP000053593">
    <property type="component" value="Unassembled WGS sequence"/>
</dbReference>
<protein>
    <submittedName>
        <fullName evidence="2">Uncharacterized protein</fullName>
    </submittedName>
</protein>
<evidence type="ECO:0000256" key="1">
    <source>
        <dbReference type="SAM" id="MobiDB-lite"/>
    </source>
</evidence>